<dbReference type="NCBIfam" id="TIGR00103">
    <property type="entry name" value="DNA_YbaB_EbfC"/>
    <property type="match status" value="1"/>
</dbReference>
<comment type="similarity">
    <text evidence="2">Belongs to the YbaB/EbfC family.</text>
</comment>
<keyword evidence="2" id="KW-0963">Cytoplasm</keyword>
<dbReference type="GO" id="GO:0005829">
    <property type="term" value="C:cytosol"/>
    <property type="evidence" value="ECO:0007669"/>
    <property type="project" value="TreeGrafter"/>
</dbReference>
<keyword evidence="1 2" id="KW-0238">DNA-binding</keyword>
<reference evidence="3" key="1">
    <citation type="submission" date="2016-04" db="EMBL/GenBank/DDBJ databases">
        <authorList>
            <person name="Evans L.H."/>
            <person name="Alamgir A."/>
            <person name="Owens N."/>
            <person name="Weber N.D."/>
            <person name="Virtaneva K."/>
            <person name="Barbian K."/>
            <person name="Babar A."/>
            <person name="Rosenke K."/>
        </authorList>
    </citation>
    <scope>NUCLEOTIDE SEQUENCE</scope>
    <source>
        <strain evidence="3">86</strain>
    </source>
</reference>
<comment type="subunit">
    <text evidence="2">Homodimer.</text>
</comment>
<comment type="function">
    <text evidence="2">Binds to DNA and alters its conformation. May be involved in regulation of gene expression, nucleoid organization and DNA protection.</text>
</comment>
<dbReference type="PANTHER" id="PTHR33449:SF1">
    <property type="entry name" value="NUCLEOID-ASSOCIATED PROTEIN YBAB"/>
    <property type="match status" value="1"/>
</dbReference>
<name>A0A212JUH3_9DELT</name>
<dbReference type="PIRSF" id="PIRSF004555">
    <property type="entry name" value="UCP004555"/>
    <property type="match status" value="1"/>
</dbReference>
<dbReference type="PANTHER" id="PTHR33449">
    <property type="entry name" value="NUCLEOID-ASSOCIATED PROTEIN YBAB"/>
    <property type="match status" value="1"/>
</dbReference>
<dbReference type="SUPFAM" id="SSF82607">
    <property type="entry name" value="YbaB-like"/>
    <property type="match status" value="1"/>
</dbReference>
<evidence type="ECO:0000256" key="1">
    <source>
        <dbReference type="ARBA" id="ARBA00023125"/>
    </source>
</evidence>
<comment type="subcellular location">
    <subcellularLocation>
        <location evidence="2">Cytoplasm</location>
        <location evidence="2">Nucleoid</location>
    </subcellularLocation>
</comment>
<dbReference type="GO" id="GO:0003677">
    <property type="term" value="F:DNA binding"/>
    <property type="evidence" value="ECO:0007669"/>
    <property type="project" value="UniProtKB-UniRule"/>
</dbReference>
<dbReference type="Pfam" id="PF02575">
    <property type="entry name" value="YbaB_DNA_bd"/>
    <property type="match status" value="1"/>
</dbReference>
<dbReference type="Gene3D" id="3.30.1310.10">
    <property type="entry name" value="Nucleoid-associated protein YbaB-like domain"/>
    <property type="match status" value="1"/>
</dbReference>
<organism evidence="3">
    <name type="scientific">uncultured delta proteobacterium</name>
    <dbReference type="NCBI Taxonomy" id="34034"/>
    <lineage>
        <taxon>Bacteria</taxon>
        <taxon>Deltaproteobacteria</taxon>
        <taxon>environmental samples</taxon>
    </lineage>
</organism>
<evidence type="ECO:0000256" key="2">
    <source>
        <dbReference type="HAMAP-Rule" id="MF_00274"/>
    </source>
</evidence>
<protein>
    <recommendedName>
        <fullName evidence="2">Nucleoid-associated protein KL86DPRO_20084</fullName>
    </recommendedName>
</protein>
<gene>
    <name evidence="3" type="primary">ybaB</name>
    <name evidence="3" type="ORF">KL86DPRO_20084</name>
</gene>
<dbReference type="InterPro" id="IPR004401">
    <property type="entry name" value="YbaB/EbfC"/>
</dbReference>
<accession>A0A212JUH3</accession>
<dbReference type="HAMAP" id="MF_00274">
    <property type="entry name" value="DNA_YbaB_EbfC"/>
    <property type="match status" value="1"/>
</dbReference>
<sequence>MFGMDIMKQVQQMQEKMAKLQDELGAKVLTGSSGGGMVTVTCNGKQELLSVRIDKTLLDDSDSSMLEDLVLTAVNDALRQSRDLMGNEMRALTGGISIPGIS</sequence>
<dbReference type="InterPro" id="IPR036894">
    <property type="entry name" value="YbaB-like_sf"/>
</dbReference>
<dbReference type="GO" id="GO:0043590">
    <property type="term" value="C:bacterial nucleoid"/>
    <property type="evidence" value="ECO:0007669"/>
    <property type="project" value="UniProtKB-UniRule"/>
</dbReference>
<proteinExistence type="inferred from homology"/>
<dbReference type="AlphaFoldDB" id="A0A212JUH3"/>
<dbReference type="EMBL" id="FLUQ01000002">
    <property type="protein sequence ID" value="SBW03090.1"/>
    <property type="molecule type" value="Genomic_DNA"/>
</dbReference>
<evidence type="ECO:0000313" key="3">
    <source>
        <dbReference type="EMBL" id="SBW03090.1"/>
    </source>
</evidence>